<feature type="region of interest" description="Disordered" evidence="1">
    <location>
        <begin position="238"/>
        <end position="268"/>
    </location>
</feature>
<accession>A0A9D3TEY4</accession>
<feature type="region of interest" description="Disordered" evidence="1">
    <location>
        <begin position="744"/>
        <end position="776"/>
    </location>
</feature>
<dbReference type="GO" id="GO:0016926">
    <property type="term" value="P:protein desumoylation"/>
    <property type="evidence" value="ECO:0007669"/>
    <property type="project" value="TreeGrafter"/>
</dbReference>
<gene>
    <name evidence="3" type="ORF">MATL_G00049190</name>
</gene>
<dbReference type="GO" id="GO:0032183">
    <property type="term" value="F:SUMO binding"/>
    <property type="evidence" value="ECO:0007669"/>
    <property type="project" value="InterPro"/>
</dbReference>
<feature type="domain" description="USP" evidence="2">
    <location>
        <begin position="338"/>
        <end position="610"/>
    </location>
</feature>
<dbReference type="EMBL" id="JAFDVH010000003">
    <property type="protein sequence ID" value="KAG7484418.1"/>
    <property type="molecule type" value="Genomic_DNA"/>
</dbReference>
<feature type="compositionally biased region" description="Polar residues" evidence="1">
    <location>
        <begin position="878"/>
        <end position="896"/>
    </location>
</feature>
<dbReference type="OrthoDB" id="6160353at2759"/>
<dbReference type="Proteomes" id="UP001046870">
    <property type="component" value="Chromosome 3"/>
</dbReference>
<comment type="caution">
    <text evidence="3">The sequence shown here is derived from an EMBL/GenBank/DDBJ whole genome shotgun (WGS) entry which is preliminary data.</text>
</comment>
<dbReference type="PANTHER" id="PTHR15294">
    <property type="entry name" value="RETINOVIN-RELATED"/>
    <property type="match status" value="1"/>
</dbReference>
<feature type="region of interest" description="Disordered" evidence="1">
    <location>
        <begin position="826"/>
        <end position="846"/>
    </location>
</feature>
<sequence length="1099" mass="121613">MVEQEAEPSVERVVRLKVEQQAESSAEQDARLIVAQEEEPSVGQEVRQKLKQEAESSAEQDVRLIVEQEEGPSVEQEVRLKVEQEVESSAKQEVRLEVQQESEPTAVQEVRLLVEQGEEPSVEQKVEQEEEPSVEQEVRLKVEQEVESSAEQEVRLEVQQESEPTAVQEVRLIVEQREEPSVKQKVEQEEGPSVEQDVRLKVEREVQSSAEQEVRLEVQQESEPTAVQEVRLIVEQGEEPSVEQKVEQGEEPSVEQKVEQEEEPSVEQEVRLKVEQEAESSAEQEVRLIVEQGEEPSVEQEVRQKVEQEPESSAEQEVRMLVEHQGGPVELVAAPSHLFWRNEHSLCWLDTLLVALVHCRTLMEHAASLPENSSPVRKLCDRYNKACDVMKTNEQINVEDGMVKVPSDILHQAEREMEDLRMSSFKLLEPKLHCKLGQRETPVFALPLFLRLDPRAEDLFQHAFHWDFECAACGHTFNNRCEKTLTTFTEVVPDWHPLHAVHRAQCSRCHHKQQRRKMLLQRVSPVFALHFVEGLPQNDVTVYSFDFQGNHHVVSTVIQYDKHLKHFVTWVRDASGSWLEFDDLKYPRCIAHKRLPVPADQIHVVFWEVQATRDEMQPGGHVLNEAPEERDATNAGTHQHDLSLPFPQDDTYILNALTEEDVNGGTGVASATNLDASIGTTTLLDAFEGLSHSDIIKLTLVEVKVDGEGRPLDSCGNVAVSQPVSADTGLSAAVEASSVQCAAADSSAQSPPECVKEQRTGRPGLTGKRKAPSDEEIVMPSVIMPPAAVLPPVDTAVPPSSGTAPVPGVHGCSAVSNARWSSLLSRHPSLQSTPTPPKRVATAPSQRRVLKLADEKGLPAKAAEMFGGFRPRGPVIQTDWSSKGNQQHHPTDSRTQNAVFKQPLVEARSPQPSALHSQKSLSRVGGPLGATVTAKSQTAVHLDSTSALRHKLLKKLKAKKRKLAALDQLLGKGKVEALQRPDSTEITSPDTVSSSTSMCSSPSYDQFFTDLLSPSTTASNLSPDSTGLLMLATGQEGAEAVGDTIPAAQPEGISSVVSQPTGNGLGSIKDDFLEEFMSSTELQPCVTENADFNVFDMFF</sequence>
<feature type="compositionally biased region" description="Basic and acidic residues" evidence="1">
    <location>
        <begin position="242"/>
        <end position="259"/>
    </location>
</feature>
<protein>
    <recommendedName>
        <fullName evidence="2">USP domain-containing protein</fullName>
    </recommendedName>
</protein>
<dbReference type="InterPro" id="IPR028890">
    <property type="entry name" value="Peptidase_C98"/>
</dbReference>
<dbReference type="InterPro" id="IPR028889">
    <property type="entry name" value="USP"/>
</dbReference>
<dbReference type="InterPro" id="IPR033505">
    <property type="entry name" value="USPL1"/>
</dbReference>
<dbReference type="Pfam" id="PF15499">
    <property type="entry name" value="Peptidase_C98"/>
    <property type="match status" value="1"/>
</dbReference>
<feature type="compositionally biased region" description="Basic and acidic residues" evidence="1">
    <location>
        <begin position="46"/>
        <end position="61"/>
    </location>
</feature>
<keyword evidence="4" id="KW-1185">Reference proteome</keyword>
<proteinExistence type="predicted"/>
<feature type="region of interest" description="Disordered" evidence="1">
    <location>
        <begin position="35"/>
        <end position="61"/>
    </location>
</feature>
<name>A0A9D3TEY4_MEGAT</name>
<organism evidence="3 4">
    <name type="scientific">Megalops atlanticus</name>
    <name type="common">Tarpon</name>
    <name type="synonym">Clupea gigantea</name>
    <dbReference type="NCBI Taxonomy" id="7932"/>
    <lineage>
        <taxon>Eukaryota</taxon>
        <taxon>Metazoa</taxon>
        <taxon>Chordata</taxon>
        <taxon>Craniata</taxon>
        <taxon>Vertebrata</taxon>
        <taxon>Euteleostomi</taxon>
        <taxon>Actinopterygii</taxon>
        <taxon>Neopterygii</taxon>
        <taxon>Teleostei</taxon>
        <taxon>Elopiformes</taxon>
        <taxon>Megalopidae</taxon>
        <taxon>Megalops</taxon>
    </lineage>
</organism>
<dbReference type="PROSITE" id="PS50235">
    <property type="entry name" value="USP_3"/>
    <property type="match status" value="1"/>
</dbReference>
<feature type="region of interest" description="Disordered" evidence="1">
    <location>
        <begin position="118"/>
        <end position="137"/>
    </location>
</feature>
<evidence type="ECO:0000313" key="3">
    <source>
        <dbReference type="EMBL" id="KAG7484418.1"/>
    </source>
</evidence>
<reference evidence="3" key="1">
    <citation type="submission" date="2021-01" db="EMBL/GenBank/DDBJ databases">
        <authorList>
            <person name="Zahm M."/>
            <person name="Roques C."/>
            <person name="Cabau C."/>
            <person name="Klopp C."/>
            <person name="Donnadieu C."/>
            <person name="Jouanno E."/>
            <person name="Lampietro C."/>
            <person name="Louis A."/>
            <person name="Herpin A."/>
            <person name="Echchiki A."/>
            <person name="Berthelot C."/>
            <person name="Parey E."/>
            <person name="Roest-Crollius H."/>
            <person name="Braasch I."/>
            <person name="Postlethwait J."/>
            <person name="Bobe J."/>
            <person name="Montfort J."/>
            <person name="Bouchez O."/>
            <person name="Begum T."/>
            <person name="Mejri S."/>
            <person name="Adams A."/>
            <person name="Chen W.-J."/>
            <person name="Guiguen Y."/>
        </authorList>
    </citation>
    <scope>NUCLEOTIDE SEQUENCE</scope>
    <source>
        <strain evidence="3">YG-15Mar2019-1</strain>
        <tissue evidence="3">Brain</tissue>
    </source>
</reference>
<evidence type="ECO:0000256" key="1">
    <source>
        <dbReference type="SAM" id="MobiDB-lite"/>
    </source>
</evidence>
<dbReference type="PANTHER" id="PTHR15294:SF3">
    <property type="entry name" value="SUMO-SPECIFIC ISOPEPTIDASE USPL1"/>
    <property type="match status" value="1"/>
</dbReference>
<evidence type="ECO:0000313" key="4">
    <source>
        <dbReference type="Proteomes" id="UP001046870"/>
    </source>
</evidence>
<dbReference type="GO" id="GO:0030576">
    <property type="term" value="P:Cajal body organization"/>
    <property type="evidence" value="ECO:0007669"/>
    <property type="project" value="InterPro"/>
</dbReference>
<dbReference type="AlphaFoldDB" id="A0A9D3TEY4"/>
<feature type="region of interest" description="Disordered" evidence="1">
    <location>
        <begin position="877"/>
        <end position="896"/>
    </location>
</feature>
<dbReference type="GO" id="GO:0015030">
    <property type="term" value="C:Cajal body"/>
    <property type="evidence" value="ECO:0007669"/>
    <property type="project" value="TreeGrafter"/>
</dbReference>
<evidence type="ECO:0000259" key="2">
    <source>
        <dbReference type="PROSITE" id="PS50235"/>
    </source>
</evidence>